<feature type="compositionally biased region" description="Basic and acidic residues" evidence="2">
    <location>
        <begin position="815"/>
        <end position="827"/>
    </location>
</feature>
<evidence type="ECO:0000259" key="3">
    <source>
        <dbReference type="Pfam" id="PF10373"/>
    </source>
</evidence>
<dbReference type="Gene3D" id="1.25.40.10">
    <property type="entry name" value="Tetratricopeptide repeat domain"/>
    <property type="match status" value="1"/>
</dbReference>
<feature type="region of interest" description="Disordered" evidence="2">
    <location>
        <begin position="815"/>
        <end position="835"/>
    </location>
</feature>
<evidence type="ECO:0000256" key="2">
    <source>
        <dbReference type="SAM" id="MobiDB-lite"/>
    </source>
</evidence>
<gene>
    <name evidence="5" type="ORF">FRX48_04133</name>
</gene>
<feature type="domain" description="DNA/RNA-binding" evidence="3">
    <location>
        <begin position="189"/>
        <end position="480"/>
    </location>
</feature>
<dbReference type="SUPFAM" id="SSF48452">
    <property type="entry name" value="TPR-like"/>
    <property type="match status" value="1"/>
</dbReference>
<proteinExistence type="predicted"/>
<evidence type="ECO:0000313" key="6">
    <source>
        <dbReference type="Proteomes" id="UP000324767"/>
    </source>
</evidence>
<feature type="compositionally biased region" description="Low complexity" evidence="2">
    <location>
        <begin position="743"/>
        <end position="756"/>
    </location>
</feature>
<feature type="domain" description="Telomerase activating protein Est1-like N-terminal" evidence="4">
    <location>
        <begin position="60"/>
        <end position="177"/>
    </location>
</feature>
<evidence type="ECO:0000259" key="4">
    <source>
        <dbReference type="Pfam" id="PF10374"/>
    </source>
</evidence>
<dbReference type="Pfam" id="PF10374">
    <property type="entry name" value="EST1"/>
    <property type="match status" value="1"/>
</dbReference>
<reference evidence="5 6" key="1">
    <citation type="submission" date="2019-09" db="EMBL/GenBank/DDBJ databases">
        <title>The hologenome of the rock-dwelling lichen Lasallia pustulata.</title>
        <authorList>
            <person name="Greshake Tzovaras B."/>
            <person name="Segers F."/>
            <person name="Bicker A."/>
            <person name="Dal Grande F."/>
            <person name="Otte J."/>
            <person name="Hankeln T."/>
            <person name="Schmitt I."/>
            <person name="Ebersberger I."/>
        </authorList>
    </citation>
    <scope>NUCLEOTIDE SEQUENCE [LARGE SCALE GENOMIC DNA]</scope>
    <source>
        <strain evidence="5">A1-1</strain>
    </source>
</reference>
<feature type="compositionally biased region" description="Polar residues" evidence="2">
    <location>
        <begin position="674"/>
        <end position="683"/>
    </location>
</feature>
<keyword evidence="1" id="KW-0539">Nucleus</keyword>
<organism evidence="5 6">
    <name type="scientific">Lasallia pustulata</name>
    <dbReference type="NCBI Taxonomy" id="136370"/>
    <lineage>
        <taxon>Eukaryota</taxon>
        <taxon>Fungi</taxon>
        <taxon>Dikarya</taxon>
        <taxon>Ascomycota</taxon>
        <taxon>Pezizomycotina</taxon>
        <taxon>Lecanoromycetes</taxon>
        <taxon>OSLEUM clade</taxon>
        <taxon>Umbilicariomycetidae</taxon>
        <taxon>Umbilicariales</taxon>
        <taxon>Umbilicariaceae</taxon>
        <taxon>Lasallia</taxon>
    </lineage>
</organism>
<accession>A0A5M8PR20</accession>
<feature type="compositionally biased region" description="Polar residues" evidence="2">
    <location>
        <begin position="704"/>
        <end position="713"/>
    </location>
</feature>
<protein>
    <recommendedName>
        <fullName evidence="1">Nonsense-mediated mRNA decay factor</fullName>
    </recommendedName>
</protein>
<dbReference type="GO" id="GO:0000184">
    <property type="term" value="P:nuclear-transcribed mRNA catabolic process, nonsense-mediated decay"/>
    <property type="evidence" value="ECO:0007669"/>
    <property type="project" value="UniProtKB-KW"/>
</dbReference>
<dbReference type="PANTHER" id="PTHR15696">
    <property type="entry name" value="SMG-7 SUPPRESSOR WITH MORPHOLOGICAL EFFECT ON GENITALIA PROTEIN 7"/>
    <property type="match status" value="1"/>
</dbReference>
<evidence type="ECO:0000256" key="1">
    <source>
        <dbReference type="RuleBase" id="RU369098"/>
    </source>
</evidence>
<dbReference type="InterPro" id="IPR045153">
    <property type="entry name" value="Est1/Ebs1-like"/>
</dbReference>
<dbReference type="OrthoDB" id="69928at2759"/>
<comment type="subcellular location">
    <subcellularLocation>
        <location evidence="1">Nucleus</location>
    </subcellularLocation>
</comment>
<dbReference type="InterPro" id="IPR011990">
    <property type="entry name" value="TPR-like_helical_dom_sf"/>
</dbReference>
<comment type="function">
    <text evidence="1">Plays a role in nonsense-mediated mRNA decay.</text>
</comment>
<name>A0A5M8PR20_9LECA</name>
<feature type="compositionally biased region" description="Polar residues" evidence="2">
    <location>
        <begin position="721"/>
        <end position="731"/>
    </location>
</feature>
<dbReference type="AlphaFoldDB" id="A0A5M8PR20"/>
<comment type="caution">
    <text evidence="5">The sequence shown here is derived from an EMBL/GenBank/DDBJ whole genome shotgun (WGS) entry which is preliminary data.</text>
</comment>
<dbReference type="EMBL" id="VXIT01000006">
    <property type="protein sequence ID" value="KAA6411983.1"/>
    <property type="molecule type" value="Genomic_DNA"/>
</dbReference>
<dbReference type="Pfam" id="PF10373">
    <property type="entry name" value="EST1_DNA_bind"/>
    <property type="match status" value="1"/>
</dbReference>
<dbReference type="InterPro" id="IPR018834">
    <property type="entry name" value="DNA/RNA-bd_Est1-type"/>
</dbReference>
<dbReference type="InterPro" id="IPR019458">
    <property type="entry name" value="Est1-like_N"/>
</dbReference>
<sequence>MAVSNEQAWTFTQRAERKLQATLLEKDPTFRDIDHLLTQYRAQCEDLIFRHFDFATGKNVEARLWDAHIKVNNRFRKQLGRFREGDGKKRPVEQRKVTKHYLEFIKSSQRFYRGYIQRLASYFGGIPEVEAVAHQFHVSEQPAHNQAEVSAEVRQAILISCHHTLVRLGDLSRYRETELVTKERNWGPAIGYYDLAGAIYPTSGVSHNQLAVIALADGNHLRATYHLYRALAVEEPPPTAKGNLEIEFKKISAAWSKGELIAQGVQKDGQGPGQALVGWFMRLHARCYRGVEFSEHDELENEVLSQLAIDLKERSLEGTLNKFVLINIAAEYFAGVRLQEDPASQESMQAFFFFQRLNVSTFFALLQVLQPELERFAVDEEVINDASPRTTNGSDRITAVARRVLPGLRHYSSWLISNTAFLLAQVGDTSLTVQIKEMWKIYAHTLTLLAATFPVSALPCVDYLLEEDEDTLGFKPFNNDRTKRRYFSSDEEKPKLKWHDSGVERQHPNIEMLGRVRDFLTDGLELALDASIPMDLAECTITFTFREEGVPSELLASPGLAPTLSSISIELQGIPEISDTTAPDKVSIADDGASQSATASVSMNPAMRRMVDNLVDEAEEMGSMDDHRIINGPQELTPPNAILDDWIFHAPGNDTSYGTIGTLTAQTLLQDVPNSSSAQQRYSTPGPILPSIYNTPFAPLPSDATPSPQSRPSTAKRMQGHSKQNSGNFSPLQPLPNGWSLHSSNISSMPDPSSMIFPHAPTNGQSTTFPPHLGNGTFGGGNAFMSSAVFNDSPWISGSARDDTDTQMDYQDDKAATANSGRDDGTSKRGSNAVNNGLRTCKRCKADVFRSNNELHKHLKACKGRGRGRNVYATPPNGQGG</sequence>
<dbReference type="GO" id="GO:0005634">
    <property type="term" value="C:nucleus"/>
    <property type="evidence" value="ECO:0007669"/>
    <property type="project" value="UniProtKB-SubCell"/>
</dbReference>
<feature type="region of interest" description="Disordered" evidence="2">
    <location>
        <begin position="674"/>
        <end position="775"/>
    </location>
</feature>
<evidence type="ECO:0000313" key="5">
    <source>
        <dbReference type="EMBL" id="KAA6411983.1"/>
    </source>
</evidence>
<keyword evidence="1" id="KW-0866">Nonsense-mediated mRNA decay</keyword>
<dbReference type="PANTHER" id="PTHR15696:SF36">
    <property type="entry name" value="NONSENSE-MEDIATED MRNA DECAY FACTOR"/>
    <property type="match status" value="1"/>
</dbReference>
<dbReference type="Proteomes" id="UP000324767">
    <property type="component" value="Unassembled WGS sequence"/>
</dbReference>